<evidence type="ECO:0008006" key="4">
    <source>
        <dbReference type="Google" id="ProtNLM"/>
    </source>
</evidence>
<comment type="caution">
    <text evidence="2">The sequence shown here is derived from an EMBL/GenBank/DDBJ whole genome shotgun (WGS) entry which is preliminary data.</text>
</comment>
<dbReference type="AlphaFoldDB" id="A0AAE1A8G6"/>
<dbReference type="PANTHER" id="PTHR46599:SF3">
    <property type="entry name" value="PIGGYBAC TRANSPOSABLE ELEMENT-DERIVED PROTEIN 4"/>
    <property type="match status" value="1"/>
</dbReference>
<name>A0AAE1A8G6_9GAST</name>
<gene>
    <name evidence="2" type="ORF">RRG08_065858</name>
</gene>
<evidence type="ECO:0000256" key="1">
    <source>
        <dbReference type="SAM" id="MobiDB-lite"/>
    </source>
</evidence>
<reference evidence="2" key="1">
    <citation type="journal article" date="2023" name="G3 (Bethesda)">
        <title>A reference genome for the long-term kleptoplast-retaining sea slug Elysia crispata morphotype clarki.</title>
        <authorList>
            <person name="Eastman K.E."/>
            <person name="Pendleton A.L."/>
            <person name="Shaikh M.A."/>
            <person name="Suttiyut T."/>
            <person name="Ogas R."/>
            <person name="Tomko P."/>
            <person name="Gavelis G."/>
            <person name="Widhalm J.R."/>
            <person name="Wisecaver J.H."/>
        </authorList>
    </citation>
    <scope>NUCLEOTIDE SEQUENCE</scope>
    <source>
        <strain evidence="2">ECLA1</strain>
    </source>
</reference>
<dbReference type="Proteomes" id="UP001283361">
    <property type="component" value="Unassembled WGS sequence"/>
</dbReference>
<dbReference type="EMBL" id="JAWDGP010002467">
    <property type="protein sequence ID" value="KAK3782947.1"/>
    <property type="molecule type" value="Genomic_DNA"/>
</dbReference>
<evidence type="ECO:0000313" key="3">
    <source>
        <dbReference type="Proteomes" id="UP001283361"/>
    </source>
</evidence>
<organism evidence="2 3">
    <name type="scientific">Elysia crispata</name>
    <name type="common">lettuce slug</name>
    <dbReference type="NCBI Taxonomy" id="231223"/>
    <lineage>
        <taxon>Eukaryota</taxon>
        <taxon>Metazoa</taxon>
        <taxon>Spiralia</taxon>
        <taxon>Lophotrochozoa</taxon>
        <taxon>Mollusca</taxon>
        <taxon>Gastropoda</taxon>
        <taxon>Heterobranchia</taxon>
        <taxon>Euthyneura</taxon>
        <taxon>Panpulmonata</taxon>
        <taxon>Sacoglossa</taxon>
        <taxon>Placobranchoidea</taxon>
        <taxon>Plakobranchidae</taxon>
        <taxon>Elysia</taxon>
    </lineage>
</organism>
<feature type="compositionally biased region" description="Low complexity" evidence="1">
    <location>
        <begin position="104"/>
        <end position="120"/>
    </location>
</feature>
<sequence>MDEAVPSQPRKRSYFSASAVRDMCTLTDGGDESDAGLLSDSSWENSSSSSSSESDSNIEKDEPTRSRSRKGACPSISCEQGKAKGRSRVTGKGKTPMLPRNRPRSSSSSSRSRSRSPVRPETQATPWREVEEGQTSNNFRFVRQASHGVNKDVVKQDSSELDCLFALLTPEIVDKLLQNINAYAKLLQQKNTPAKRYSIYRNYQPVTRIEFLKFMSILIAMGLDPRDNAIQSTNITTQGQRQDEMMSAWRQMAQRQHKMVQSHV</sequence>
<evidence type="ECO:0000313" key="2">
    <source>
        <dbReference type="EMBL" id="KAK3782947.1"/>
    </source>
</evidence>
<proteinExistence type="predicted"/>
<feature type="compositionally biased region" description="Low complexity" evidence="1">
    <location>
        <begin position="39"/>
        <end position="55"/>
    </location>
</feature>
<feature type="region of interest" description="Disordered" evidence="1">
    <location>
        <begin position="25"/>
        <end position="133"/>
    </location>
</feature>
<dbReference type="PANTHER" id="PTHR46599">
    <property type="entry name" value="PIGGYBAC TRANSPOSABLE ELEMENT-DERIVED PROTEIN 4"/>
    <property type="match status" value="1"/>
</dbReference>
<keyword evidence="3" id="KW-1185">Reference proteome</keyword>
<protein>
    <recommendedName>
        <fullName evidence="4">PiggyBac transposable element-derived protein domain-containing protein</fullName>
    </recommendedName>
</protein>
<accession>A0AAE1A8G6</accession>